<organism evidence="2 3">
    <name type="scientific">Monosiga brevicollis</name>
    <name type="common">Choanoflagellate</name>
    <dbReference type="NCBI Taxonomy" id="81824"/>
    <lineage>
        <taxon>Eukaryota</taxon>
        <taxon>Choanoflagellata</taxon>
        <taxon>Craspedida</taxon>
        <taxon>Salpingoecidae</taxon>
        <taxon>Monosiga</taxon>
    </lineage>
</organism>
<dbReference type="KEGG" id="mbr:MONBRDRAFT_4993"/>
<feature type="compositionally biased region" description="Basic and acidic residues" evidence="1">
    <location>
        <begin position="452"/>
        <end position="463"/>
    </location>
</feature>
<dbReference type="GeneID" id="5887415"/>
<feature type="compositionally biased region" description="Basic and acidic residues" evidence="1">
    <location>
        <begin position="484"/>
        <end position="540"/>
    </location>
</feature>
<feature type="region of interest" description="Disordered" evidence="1">
    <location>
        <begin position="390"/>
        <end position="631"/>
    </location>
</feature>
<dbReference type="EMBL" id="CH991543">
    <property type="protein sequence ID" value="EDQ92886.1"/>
    <property type="molecule type" value="Genomic_DNA"/>
</dbReference>
<dbReference type="AlphaFoldDB" id="A9UPK6"/>
<dbReference type="Proteomes" id="UP000001357">
    <property type="component" value="Unassembled WGS sequence"/>
</dbReference>
<dbReference type="InParanoid" id="A9UPK6"/>
<feature type="compositionally biased region" description="Low complexity" evidence="1">
    <location>
        <begin position="69"/>
        <end position="86"/>
    </location>
</feature>
<feature type="compositionally biased region" description="Basic and acidic residues" evidence="1">
    <location>
        <begin position="165"/>
        <end position="174"/>
    </location>
</feature>
<feature type="compositionally biased region" description="Low complexity" evidence="1">
    <location>
        <begin position="603"/>
        <end position="620"/>
    </location>
</feature>
<dbReference type="OMA" id="HHDESEK"/>
<reference evidence="2 3" key="1">
    <citation type="journal article" date="2008" name="Nature">
        <title>The genome of the choanoflagellate Monosiga brevicollis and the origin of metazoans.</title>
        <authorList>
            <consortium name="JGI Sequencing"/>
            <person name="King N."/>
            <person name="Westbrook M.J."/>
            <person name="Young S.L."/>
            <person name="Kuo A."/>
            <person name="Abedin M."/>
            <person name="Chapman J."/>
            <person name="Fairclough S."/>
            <person name="Hellsten U."/>
            <person name="Isogai Y."/>
            <person name="Letunic I."/>
            <person name="Marr M."/>
            <person name="Pincus D."/>
            <person name="Putnam N."/>
            <person name="Rokas A."/>
            <person name="Wright K.J."/>
            <person name="Zuzow R."/>
            <person name="Dirks W."/>
            <person name="Good M."/>
            <person name="Goodstein D."/>
            <person name="Lemons D."/>
            <person name="Li W."/>
            <person name="Lyons J.B."/>
            <person name="Morris A."/>
            <person name="Nichols S."/>
            <person name="Richter D.J."/>
            <person name="Salamov A."/>
            <person name="Bork P."/>
            <person name="Lim W.A."/>
            <person name="Manning G."/>
            <person name="Miller W.T."/>
            <person name="McGinnis W."/>
            <person name="Shapiro H."/>
            <person name="Tjian R."/>
            <person name="Grigoriev I.V."/>
            <person name="Rokhsar D."/>
        </authorList>
    </citation>
    <scope>NUCLEOTIDE SEQUENCE [LARGE SCALE GENOMIC DNA]</scope>
    <source>
        <strain evidence="3">MX1 / ATCC 50154</strain>
    </source>
</reference>
<dbReference type="RefSeq" id="XP_001742648.1">
    <property type="nucleotide sequence ID" value="XM_001742596.1"/>
</dbReference>
<name>A9UPK6_MONBE</name>
<feature type="compositionally biased region" description="Low complexity" evidence="1">
    <location>
        <begin position="467"/>
        <end position="481"/>
    </location>
</feature>
<sequence>MAAPPSTFDAPEFRRSRLLGKPKDTLTSPDASPGANESRDTPAAKRAKVSSTPDRSGKLASPASTVRGASDSTKAAAKSKISNAGATNVKANSKSREDFKSPASLKAVGEDPKTAKPSHSNARGPLINVKSEVYRNDPAADPRIANRPRPQPKLKPKPPPLQENHGPDPTRIKGSDVSPRASPKPQAVTGAARDSSSRGDSKHSGTRSPPIETQQVLTGPPRVRRVILKRKHGETLASSGAQGTSVLAAAAGQPAEHSSHLEPARAGSAAVTTKAVHEPKRRWAVGPVRLETLSGPLQVNMWRPGLQEARESVWSFARISNLGSSHEALLRLGPHCYRPARVTFKELDAEALRQALPSSDDKEQKELMAHLAALERMKELLDTHFEVASGNRSADVGGSNAGKKTHPSHQRSDDEGDDDDASARQTSTASTPRKRPEPQPRSGADMTVPVKKKLELDATDARTETQPSKPSAPKSPTSTAKSKAKAEGKPDPKPKIEVKTDVKSKPKSEANPKVKPEAKSSAKSEVKPEAKLEAKPEIKSLAKSSAKSSTKAEVKAKAKVVPERSTISAATPPKQARSELKPKPSTLGASAGTSAVPRMKNRSSLLKSPPGSSSNGTTTSKLPDAVSKLLK</sequence>
<evidence type="ECO:0000313" key="3">
    <source>
        <dbReference type="Proteomes" id="UP000001357"/>
    </source>
</evidence>
<evidence type="ECO:0000313" key="2">
    <source>
        <dbReference type="EMBL" id="EDQ92886.1"/>
    </source>
</evidence>
<proteinExistence type="predicted"/>
<accession>A9UPK6</accession>
<gene>
    <name evidence="2" type="ORF">MONBRDRAFT_4993</name>
</gene>
<feature type="region of interest" description="Disordered" evidence="1">
    <location>
        <begin position="1"/>
        <end position="222"/>
    </location>
</feature>
<feature type="compositionally biased region" description="Basic and acidic residues" evidence="1">
    <location>
        <begin position="550"/>
        <end position="562"/>
    </location>
</feature>
<evidence type="ECO:0000256" key="1">
    <source>
        <dbReference type="SAM" id="MobiDB-lite"/>
    </source>
</evidence>
<protein>
    <submittedName>
        <fullName evidence="2">Uncharacterized protein</fullName>
    </submittedName>
</protein>
<keyword evidence="3" id="KW-1185">Reference proteome</keyword>